<evidence type="ECO:0000313" key="4">
    <source>
        <dbReference type="Proteomes" id="UP000308730"/>
    </source>
</evidence>
<feature type="compositionally biased region" description="Basic and acidic residues" evidence="1">
    <location>
        <begin position="447"/>
        <end position="458"/>
    </location>
</feature>
<dbReference type="PANTHER" id="PTHR39639:SF1">
    <property type="entry name" value="DUF262 DOMAIN-CONTAINING PROTEIN"/>
    <property type="match status" value="1"/>
</dbReference>
<feature type="region of interest" description="Disordered" evidence="1">
    <location>
        <begin position="362"/>
        <end position="386"/>
    </location>
</feature>
<evidence type="ECO:0000313" key="3">
    <source>
        <dbReference type="EMBL" id="THH32647.1"/>
    </source>
</evidence>
<feature type="region of interest" description="Disordered" evidence="1">
    <location>
        <begin position="301"/>
        <end position="349"/>
    </location>
</feature>
<dbReference type="OrthoDB" id="5419821at2759"/>
<dbReference type="AlphaFoldDB" id="A0A4S4N3J4"/>
<dbReference type="Pfam" id="PF03235">
    <property type="entry name" value="GmrSD_N"/>
    <property type="match status" value="1"/>
</dbReference>
<protein>
    <recommendedName>
        <fullName evidence="2">GmrSD restriction endonucleases N-terminal domain-containing protein</fullName>
    </recommendedName>
</protein>
<name>A0A4S4N3J4_9APHY</name>
<evidence type="ECO:0000259" key="2">
    <source>
        <dbReference type="Pfam" id="PF03235"/>
    </source>
</evidence>
<dbReference type="PANTHER" id="PTHR39639">
    <property type="entry name" value="CHROMOSOME 16, WHOLE GENOME SHOTGUN SEQUENCE"/>
    <property type="match status" value="1"/>
</dbReference>
<evidence type="ECO:0000256" key="1">
    <source>
        <dbReference type="SAM" id="MobiDB-lite"/>
    </source>
</evidence>
<gene>
    <name evidence="3" type="ORF">EUX98_g1532</name>
</gene>
<feature type="domain" description="GmrSD restriction endonucleases N-terminal" evidence="2">
    <location>
        <begin position="2"/>
        <end position="95"/>
    </location>
</feature>
<comment type="caution">
    <text evidence="3">The sequence shown here is derived from an EMBL/GenBank/DDBJ whole genome shotgun (WGS) entry which is preliminary data.</text>
</comment>
<sequence length="487" mass="54625">MRNYYIPPIIFVLQRLEDGSELRRCIDGKQRLTSITRFMQNEIKTWRKFWCQKNAGRHQVISKATKQNFENKQIVCMEYDDLTEEQEREIFQRVQMGVALTPAERLAALTGDWASLTRDVQDEIFSEKFGADLGWGTSHGRDIQAIAGALCLMVGFPETKHPTVSLLDKWLQQTETKASSKRRELMTVFKMFAHMASDDTFNACFGPENGGRMMAVEFPMIAVLISVYQDKMSFAQLSDAIAAMRLDVRLKHAEMKNLKRVTMTMWAFLNKGFKKYEKPRGDRTAASVFKSLLKEQKVPVVKAEKRKRTEDSDAEDDDAAGTKTRSAKARAIVKPEPTPKFRKASATKSAVKSSTAATAAAKTTMKRTAKIPQDLVGPSASNSTVPDRQTAIRGFDFSSPSFDISTVAALSRSSASTKPQTYVYCTFARGLISPDTKPHQGPTFRNPRRERQSEEDRALTVTEQGRAKERHTTGSQSGCPSVSERAV</sequence>
<accession>A0A4S4N3J4</accession>
<dbReference type="Proteomes" id="UP000308730">
    <property type="component" value="Unassembled WGS sequence"/>
</dbReference>
<feature type="region of interest" description="Disordered" evidence="1">
    <location>
        <begin position="434"/>
        <end position="487"/>
    </location>
</feature>
<dbReference type="EMBL" id="SGPM01000017">
    <property type="protein sequence ID" value="THH32647.1"/>
    <property type="molecule type" value="Genomic_DNA"/>
</dbReference>
<reference evidence="3 4" key="1">
    <citation type="submission" date="2019-02" db="EMBL/GenBank/DDBJ databases">
        <title>Genome sequencing of the rare red list fungi Antrodiella citrinella (Flaviporus citrinellus).</title>
        <authorList>
            <person name="Buettner E."/>
            <person name="Kellner H."/>
        </authorList>
    </citation>
    <scope>NUCLEOTIDE SEQUENCE [LARGE SCALE GENOMIC DNA]</scope>
    <source>
        <strain evidence="3 4">DSM 108506</strain>
    </source>
</reference>
<organism evidence="3 4">
    <name type="scientific">Antrodiella citrinella</name>
    <dbReference type="NCBI Taxonomy" id="2447956"/>
    <lineage>
        <taxon>Eukaryota</taxon>
        <taxon>Fungi</taxon>
        <taxon>Dikarya</taxon>
        <taxon>Basidiomycota</taxon>
        <taxon>Agaricomycotina</taxon>
        <taxon>Agaricomycetes</taxon>
        <taxon>Polyporales</taxon>
        <taxon>Steccherinaceae</taxon>
        <taxon>Antrodiella</taxon>
    </lineage>
</organism>
<proteinExistence type="predicted"/>
<dbReference type="InterPro" id="IPR004919">
    <property type="entry name" value="GmrSD_N"/>
</dbReference>
<keyword evidence="4" id="KW-1185">Reference proteome</keyword>